<evidence type="ECO:0000256" key="5">
    <source>
        <dbReference type="ARBA" id="ARBA00023136"/>
    </source>
</evidence>
<protein>
    <submittedName>
        <fullName evidence="14">Methyl-accepting chemotaxis protein</fullName>
    </submittedName>
</protein>
<dbReference type="AlphaFoldDB" id="A0A063Y185"/>
<dbReference type="Proteomes" id="UP000027318">
    <property type="component" value="Unassembled WGS sequence"/>
</dbReference>
<evidence type="ECO:0000256" key="4">
    <source>
        <dbReference type="ARBA" id="ARBA00022989"/>
    </source>
</evidence>
<keyword evidence="15" id="KW-1185">Reference proteome</keyword>
<dbReference type="GO" id="GO:0005886">
    <property type="term" value="C:plasma membrane"/>
    <property type="evidence" value="ECO:0007669"/>
    <property type="project" value="UniProtKB-SubCell"/>
</dbReference>
<keyword evidence="4 10" id="KW-1133">Transmembrane helix</keyword>
<gene>
    <name evidence="14" type="ORF">ADINL_2568</name>
</gene>
<feature type="domain" description="HAMP" evidence="13">
    <location>
        <begin position="303"/>
        <end position="355"/>
    </location>
</feature>
<dbReference type="SMART" id="SM00304">
    <property type="entry name" value="HAMP"/>
    <property type="match status" value="1"/>
</dbReference>
<dbReference type="CDD" id="cd06225">
    <property type="entry name" value="HAMP"/>
    <property type="match status" value="1"/>
</dbReference>
<dbReference type="InterPro" id="IPR003660">
    <property type="entry name" value="HAMP_dom"/>
</dbReference>
<evidence type="ECO:0000259" key="11">
    <source>
        <dbReference type="PROSITE" id="PS50111"/>
    </source>
</evidence>
<keyword evidence="2" id="KW-0997">Cell inner membrane</keyword>
<evidence type="ECO:0000256" key="9">
    <source>
        <dbReference type="SAM" id="Coils"/>
    </source>
</evidence>
<dbReference type="InterPro" id="IPR000727">
    <property type="entry name" value="T_SNARE_dom"/>
</dbReference>
<feature type="coiled-coil region" evidence="9">
    <location>
        <begin position="41"/>
        <end position="79"/>
    </location>
</feature>
<evidence type="ECO:0000259" key="12">
    <source>
        <dbReference type="PROSITE" id="PS50192"/>
    </source>
</evidence>
<dbReference type="SMART" id="SM00283">
    <property type="entry name" value="MA"/>
    <property type="match status" value="1"/>
</dbReference>
<evidence type="ECO:0000259" key="13">
    <source>
        <dbReference type="PROSITE" id="PS50885"/>
    </source>
</evidence>
<proteinExistence type="inferred from homology"/>
<dbReference type="GO" id="GO:0007165">
    <property type="term" value="P:signal transduction"/>
    <property type="evidence" value="ECO:0007669"/>
    <property type="project" value="UniProtKB-KW"/>
</dbReference>
<dbReference type="SUPFAM" id="SSF58104">
    <property type="entry name" value="Methyl-accepting chemotaxis protein (MCP) signaling domain"/>
    <property type="match status" value="1"/>
</dbReference>
<evidence type="ECO:0000256" key="10">
    <source>
        <dbReference type="SAM" id="Phobius"/>
    </source>
</evidence>
<evidence type="ECO:0000256" key="7">
    <source>
        <dbReference type="ARBA" id="ARBA00029447"/>
    </source>
</evidence>
<evidence type="ECO:0000256" key="1">
    <source>
        <dbReference type="ARBA" id="ARBA00004429"/>
    </source>
</evidence>
<keyword evidence="9" id="KW-0175">Coiled coil</keyword>
<keyword evidence="6 8" id="KW-0807">Transducer</keyword>
<dbReference type="PROSITE" id="PS50885">
    <property type="entry name" value="HAMP"/>
    <property type="match status" value="1"/>
</dbReference>
<evidence type="ECO:0000256" key="6">
    <source>
        <dbReference type="ARBA" id="ARBA00023224"/>
    </source>
</evidence>
<organism evidence="14 15">
    <name type="scientific">Nitrincola lacisaponensis</name>
    <dbReference type="NCBI Taxonomy" id="267850"/>
    <lineage>
        <taxon>Bacteria</taxon>
        <taxon>Pseudomonadati</taxon>
        <taxon>Pseudomonadota</taxon>
        <taxon>Gammaproteobacteria</taxon>
        <taxon>Oceanospirillales</taxon>
        <taxon>Oceanospirillaceae</taxon>
        <taxon>Nitrincola</taxon>
    </lineage>
</organism>
<dbReference type="InterPro" id="IPR004089">
    <property type="entry name" value="MCPsignal_dom"/>
</dbReference>
<sequence length="632" mass="70868">MLLQQSLQQIRAAEQSRQGILWLKQVGQVTQQAERFRDLRAISHYREQDDLEQRIQATEQQLRQTLQQLSAQSADLQAHPEASAQLNNFINAWQTLLNEGVSHQGAVEAQFNVYHTHVGDAYRLQRTLAQASGLSQDTNDQLLNMSELLLREIPPALELLGQARSFGIYALQSDFLESSLSDRLNILYDQMSRAEQDLQPALSSLTSDLSHLSHAATTLSSLRDLLDEEVMSAFSMEMDWIDYLNRSDNEINALHHLNDALLNKMDALLAERLAQSHWRLRLLIAALVSVLLLICYLYFGFYQSVKQAIRQVWQASQQLAAGDMTTRIESRTQDEMAALMTEFNRMAERVHQLVRQVHLTANAVHQKAGDVASISSESRQSITEQRQETEQVVVAMNQMTRSVEEVSRYGREALQATVEADEQSRTGDQQVSHILQHIQALATEIEQSVEVINRFAADSHQIVSVLEVIKHVAEQTNLLALNAAIEAARAGDQGRGFAVVADEVRTLAQRTHQSVEDIEAQVGRLRSSVDHAVNSMQRSQQQARQTVEQSSEVSHALQSITRSVHTIVDMNEQIASSVSEQSQVAGTIDQNLMAINDLGEQTASRANRVVEASQEMVELSAELKQLMGSFRI</sequence>
<evidence type="ECO:0000256" key="8">
    <source>
        <dbReference type="PROSITE-ProRule" id="PRU00284"/>
    </source>
</evidence>
<evidence type="ECO:0000256" key="2">
    <source>
        <dbReference type="ARBA" id="ARBA00022519"/>
    </source>
</evidence>
<dbReference type="Pfam" id="PF00015">
    <property type="entry name" value="MCPsignal"/>
    <property type="match status" value="1"/>
</dbReference>
<dbReference type="PROSITE" id="PS50111">
    <property type="entry name" value="CHEMOTAXIS_TRANSDUC_2"/>
    <property type="match status" value="1"/>
</dbReference>
<evidence type="ECO:0000313" key="14">
    <source>
        <dbReference type="EMBL" id="KDE39439.1"/>
    </source>
</evidence>
<dbReference type="STRING" id="267850.ADINL_2568"/>
<feature type="domain" description="Methyl-accepting transducer" evidence="11">
    <location>
        <begin position="360"/>
        <end position="596"/>
    </location>
</feature>
<evidence type="ECO:0000313" key="15">
    <source>
        <dbReference type="Proteomes" id="UP000027318"/>
    </source>
</evidence>
<dbReference type="GO" id="GO:0006935">
    <property type="term" value="P:chemotaxis"/>
    <property type="evidence" value="ECO:0007669"/>
    <property type="project" value="UniProtKB-ARBA"/>
</dbReference>
<dbReference type="FunFam" id="1.10.287.950:FF:000001">
    <property type="entry name" value="Methyl-accepting chemotaxis sensory transducer"/>
    <property type="match status" value="1"/>
</dbReference>
<dbReference type="Pfam" id="PF00672">
    <property type="entry name" value="HAMP"/>
    <property type="match status" value="1"/>
</dbReference>
<dbReference type="PANTHER" id="PTHR32089:SF119">
    <property type="entry name" value="METHYL-ACCEPTING CHEMOTAXIS PROTEIN CTPL"/>
    <property type="match status" value="1"/>
</dbReference>
<accession>A0A063Y185</accession>
<dbReference type="PANTHER" id="PTHR32089">
    <property type="entry name" value="METHYL-ACCEPTING CHEMOTAXIS PROTEIN MCPB"/>
    <property type="match status" value="1"/>
</dbReference>
<feature type="transmembrane region" description="Helical" evidence="10">
    <location>
        <begin position="282"/>
        <end position="301"/>
    </location>
</feature>
<comment type="caution">
    <text evidence="14">The sequence shown here is derived from an EMBL/GenBank/DDBJ whole genome shotgun (WGS) entry which is preliminary data.</text>
</comment>
<comment type="subcellular location">
    <subcellularLocation>
        <location evidence="1">Cell inner membrane</location>
        <topology evidence="1">Multi-pass membrane protein</topology>
    </subcellularLocation>
</comment>
<reference evidence="14 15" key="1">
    <citation type="journal article" date="2005" name="Int. J. Syst. Evol. Microbiol.">
        <title>Nitrincola lacisaponensis gen. nov., sp. nov., a novel alkaliphilic bacterium isolated from an alkaline, saline lake.</title>
        <authorList>
            <person name="Dimitriu P.A."/>
            <person name="Shukla S.K."/>
            <person name="Conradt J."/>
            <person name="Marquez M.C."/>
            <person name="Ventosa A."/>
            <person name="Maglia A."/>
            <person name="Peyton B.M."/>
            <person name="Pinkart H.C."/>
            <person name="Mormile M.R."/>
        </authorList>
    </citation>
    <scope>NUCLEOTIDE SEQUENCE [LARGE SCALE GENOMIC DNA]</scope>
    <source>
        <strain evidence="14 15">4CA</strain>
    </source>
</reference>
<dbReference type="PROSITE" id="PS50192">
    <property type="entry name" value="T_SNARE"/>
    <property type="match status" value="1"/>
</dbReference>
<comment type="similarity">
    <text evidence="7">Belongs to the methyl-accepting chemotaxis (MCP) protein family.</text>
</comment>
<feature type="domain" description="T-SNARE coiled-coil homology" evidence="12">
    <location>
        <begin position="547"/>
        <end position="609"/>
    </location>
</feature>
<keyword evidence="2" id="KW-1003">Cell membrane</keyword>
<dbReference type="Gene3D" id="1.10.287.950">
    <property type="entry name" value="Methyl-accepting chemotaxis protein"/>
    <property type="match status" value="1"/>
</dbReference>
<keyword evidence="5 10" id="KW-0472">Membrane</keyword>
<keyword evidence="3 10" id="KW-0812">Transmembrane</keyword>
<dbReference type="EMBL" id="JMSZ01000032">
    <property type="protein sequence ID" value="KDE39439.1"/>
    <property type="molecule type" value="Genomic_DNA"/>
</dbReference>
<name>A0A063Y185_9GAMM</name>
<evidence type="ECO:0000256" key="3">
    <source>
        <dbReference type="ARBA" id="ARBA00022692"/>
    </source>
</evidence>